<dbReference type="Proteomes" id="UP001281761">
    <property type="component" value="Unassembled WGS sequence"/>
</dbReference>
<protein>
    <submittedName>
        <fullName evidence="1">Uncharacterized protein</fullName>
    </submittedName>
</protein>
<evidence type="ECO:0000313" key="1">
    <source>
        <dbReference type="EMBL" id="KAK2954230.1"/>
    </source>
</evidence>
<gene>
    <name evidence="1" type="ORF">BLNAU_10885</name>
</gene>
<name>A0ABQ9XRE8_9EUKA</name>
<reference evidence="1 2" key="1">
    <citation type="journal article" date="2022" name="bioRxiv">
        <title>Genomics of Preaxostyla Flagellates Illuminates Evolutionary Transitions and the Path Towards Mitochondrial Loss.</title>
        <authorList>
            <person name="Novak L.V.F."/>
            <person name="Treitli S.C."/>
            <person name="Pyrih J."/>
            <person name="Halakuc P."/>
            <person name="Pipaliya S.V."/>
            <person name="Vacek V."/>
            <person name="Brzon O."/>
            <person name="Soukal P."/>
            <person name="Eme L."/>
            <person name="Dacks J.B."/>
            <person name="Karnkowska A."/>
            <person name="Elias M."/>
            <person name="Hampl V."/>
        </authorList>
    </citation>
    <scope>NUCLEOTIDE SEQUENCE [LARGE SCALE GENOMIC DNA]</scope>
    <source>
        <strain evidence="1">NAU3</strain>
        <tissue evidence="1">Gut</tissue>
    </source>
</reference>
<accession>A0ABQ9XRE8</accession>
<sequence>MEWFVETVIGTELFRNEHPSAPPLTFENIQIDSSSTIVIDRPSISGSLSSDISTLCEFFLDIHRTIQQHNRLLLPLNPEHEHILFSHIMIALIDHFVASGDLILPNSSPSDLSFSFMLIYFVLPDHSFLNGNDVEYSEELRDAVKKIKETYSMETVKNAHYDWKEWVTMIETIGKDASLGSDLSFLQSRCLRATLLSLQTKHQLRANPLNIEETNEIESSSNEMRTDITRLPFAPDVSLNWMDVGSSQLSTSVSTQISLPSHQSSSETLSFTSDQLVHHSASIAHHSRQILSAIHLHLTRPSPSSFPWDIRPSDLTFSEEDPFERVVTQFFGLNDKFDISLFDETDDAKVVASLRRCRTVLETTHSTECIVDVHTFRTFLVSGLNSSNSDIVFECAFLFQSIGRLLPIADDPRDSKFQSLRKAFRDGTDWEKLILLNLWERWLFAKPGARHGQMMAESDFDFDGFLAADLSNPELFDYACVFVDAIIKSNAVSMSVRWTMDFLLSFEKRHQMMSRLTYDPSPSSKLEPPTHLSTHLAINLGSFLSIHRGYDFPSALTDLVTTNLDFNRPKLSPPINSFFFLSHTSIAPKHRHSFFPMDLKFERVLRDEPDAFFERWADRDRYTPRKFIFTPHVGLHSLLLRSPTLNLTQSRLYHFINMLCAHPSQQDTTQDDIDNLFQHFPPPRLFDTFLASPPLIRSTIHNWILFLAVFTGFGDSSSPFGACASLAKVFKMLSPFDLDPEQNELDLLKIVGETVVTLHWLSIPSHFDSPLLCHLPSLAGVQRGVLQTLSSHSGIPSLTIPLTRKTFDNQIGYFDSQDDTIHTHICVLSLHGRYCAAEDFRSSQNSTNLFEFVTSCLMCELPALVSATFEFFHRFVSVSSDAVRIELVKQGLLDHIVFAVWNSSFLDDYEKGIAVIGILLSTIRRVELKRRMRVFDFLLSSDSFTSVKRQKQ</sequence>
<evidence type="ECO:0000313" key="2">
    <source>
        <dbReference type="Proteomes" id="UP001281761"/>
    </source>
</evidence>
<proteinExistence type="predicted"/>
<dbReference type="EMBL" id="JARBJD010000081">
    <property type="protein sequence ID" value="KAK2954230.1"/>
    <property type="molecule type" value="Genomic_DNA"/>
</dbReference>
<organism evidence="1 2">
    <name type="scientific">Blattamonas nauphoetae</name>
    <dbReference type="NCBI Taxonomy" id="2049346"/>
    <lineage>
        <taxon>Eukaryota</taxon>
        <taxon>Metamonada</taxon>
        <taxon>Preaxostyla</taxon>
        <taxon>Oxymonadida</taxon>
        <taxon>Blattamonas</taxon>
    </lineage>
</organism>
<comment type="caution">
    <text evidence="1">The sequence shown here is derived from an EMBL/GenBank/DDBJ whole genome shotgun (WGS) entry which is preliminary data.</text>
</comment>
<keyword evidence="2" id="KW-1185">Reference proteome</keyword>